<gene>
    <name evidence="2" type="ORF">V4C55_42665</name>
</gene>
<dbReference type="EMBL" id="JAZHGC010000087">
    <property type="protein sequence ID" value="MEM5292377.1"/>
    <property type="molecule type" value="Genomic_DNA"/>
</dbReference>
<dbReference type="PANTHER" id="PTHR46889:SF4">
    <property type="entry name" value="TRANSPOSASE INSO FOR INSERTION SEQUENCE ELEMENT IS911B-RELATED"/>
    <property type="match status" value="1"/>
</dbReference>
<dbReference type="InterPro" id="IPR012337">
    <property type="entry name" value="RNaseH-like_sf"/>
</dbReference>
<dbReference type="InterPro" id="IPR050900">
    <property type="entry name" value="Transposase_IS3/IS150/IS904"/>
</dbReference>
<dbReference type="InterPro" id="IPR001584">
    <property type="entry name" value="Integrase_cat-core"/>
</dbReference>
<reference evidence="2 3" key="1">
    <citation type="submission" date="2024-01" db="EMBL/GenBank/DDBJ databases">
        <title>The diversity of rhizobia nodulating Mimosa spp. in eleven states of Brazil covering several biomes is determined by host plant, location, and edaphic factors.</title>
        <authorList>
            <person name="Rouws L."/>
            <person name="Barauna A."/>
            <person name="Beukes C."/>
            <person name="De Faria S.M."/>
            <person name="Gross E."/>
            <person name="Dos Reis Junior F.B."/>
            <person name="Simon M."/>
            <person name="Maluk M."/>
            <person name="Odee D.W."/>
            <person name="Kenicer G."/>
            <person name="Young J.P.W."/>
            <person name="Reis V.M."/>
            <person name="Zilli J."/>
            <person name="James E.K."/>
        </authorList>
    </citation>
    <scope>NUCLEOTIDE SEQUENCE [LARGE SCALE GENOMIC DNA]</scope>
    <source>
        <strain evidence="2 3">JPY77</strain>
    </source>
</reference>
<dbReference type="InterPro" id="IPR036397">
    <property type="entry name" value="RNaseH_sf"/>
</dbReference>
<keyword evidence="3" id="KW-1185">Reference proteome</keyword>
<evidence type="ECO:0000259" key="1">
    <source>
        <dbReference type="Pfam" id="PF13333"/>
    </source>
</evidence>
<dbReference type="RefSeq" id="WP_267909751.1">
    <property type="nucleotide sequence ID" value="NZ_CAJHCS010000065.1"/>
</dbReference>
<name>A0ABU9QSA0_9BURK</name>
<evidence type="ECO:0000313" key="2">
    <source>
        <dbReference type="EMBL" id="MEM5292377.1"/>
    </source>
</evidence>
<dbReference type="Pfam" id="PF13333">
    <property type="entry name" value="rve_2"/>
    <property type="match status" value="1"/>
</dbReference>
<protein>
    <submittedName>
        <fullName evidence="2">IS3 family transposase</fullName>
    </submittedName>
</protein>
<dbReference type="PANTHER" id="PTHR46889">
    <property type="entry name" value="TRANSPOSASE INSF FOR INSERTION SEQUENCE IS3B-RELATED"/>
    <property type="match status" value="1"/>
</dbReference>
<organism evidence="2 3">
    <name type="scientific">Paraburkholderia sabiae</name>
    <dbReference type="NCBI Taxonomy" id="273251"/>
    <lineage>
        <taxon>Bacteria</taxon>
        <taxon>Pseudomonadati</taxon>
        <taxon>Pseudomonadota</taxon>
        <taxon>Betaproteobacteria</taxon>
        <taxon>Burkholderiales</taxon>
        <taxon>Burkholderiaceae</taxon>
        <taxon>Paraburkholderia</taxon>
    </lineage>
</organism>
<feature type="domain" description="Integrase catalytic" evidence="1">
    <location>
        <begin position="35"/>
        <end position="90"/>
    </location>
</feature>
<dbReference type="Gene3D" id="3.30.420.10">
    <property type="entry name" value="Ribonuclease H-like superfamily/Ribonuclease H"/>
    <property type="match status" value="1"/>
</dbReference>
<evidence type="ECO:0000313" key="3">
    <source>
        <dbReference type="Proteomes" id="UP001494588"/>
    </source>
</evidence>
<dbReference type="SUPFAM" id="SSF53098">
    <property type="entry name" value="Ribonuclease H-like"/>
    <property type="match status" value="1"/>
</dbReference>
<proteinExistence type="predicted"/>
<accession>A0ABU9QSA0</accession>
<comment type="caution">
    <text evidence="2">The sequence shown here is derived from an EMBL/GenBank/DDBJ whole genome shotgun (WGS) entry which is preliminary data.</text>
</comment>
<dbReference type="Proteomes" id="UP001494588">
    <property type="component" value="Unassembled WGS sequence"/>
</dbReference>
<sequence length="101" mass="11562">MPANEGGGTDELPENVGVQRHLRAQLSAHSNAQTESFFNSLKNERVHGTRYRTHHEAVADLFEYIEVFYNRSRRHSSLGFMSPTQFMQHWLASQQTKDTAA</sequence>